<dbReference type="Proteomes" id="UP000005237">
    <property type="component" value="Unassembled WGS sequence"/>
</dbReference>
<dbReference type="EnsemblMetazoa" id="CJA21637.1">
    <property type="protein sequence ID" value="CJA21637.1"/>
    <property type="gene ID" value="WBGene00177209"/>
</dbReference>
<feature type="compositionally biased region" description="Basic and acidic residues" evidence="1">
    <location>
        <begin position="44"/>
        <end position="53"/>
    </location>
</feature>
<reference evidence="3" key="1">
    <citation type="submission" date="2010-08" db="EMBL/GenBank/DDBJ databases">
        <authorList>
            <consortium name="Caenorhabditis japonica Sequencing Consortium"/>
            <person name="Wilson R.K."/>
        </authorList>
    </citation>
    <scope>NUCLEOTIDE SEQUENCE [LARGE SCALE GENOMIC DNA]</scope>
    <source>
        <strain evidence="3">DF5081</strain>
    </source>
</reference>
<feature type="region of interest" description="Disordered" evidence="1">
    <location>
        <begin position="44"/>
        <end position="68"/>
    </location>
</feature>
<evidence type="ECO:0000256" key="1">
    <source>
        <dbReference type="SAM" id="MobiDB-lite"/>
    </source>
</evidence>
<evidence type="ECO:0000313" key="2">
    <source>
        <dbReference type="EnsemblMetazoa" id="CJA21637.1"/>
    </source>
</evidence>
<evidence type="ECO:0000313" key="3">
    <source>
        <dbReference type="Proteomes" id="UP000005237"/>
    </source>
</evidence>
<accession>A0A8R1I9N3</accession>
<dbReference type="AlphaFoldDB" id="A0A8R1I9N3"/>
<proteinExistence type="predicted"/>
<name>A0A8R1I9N3_CAEJA</name>
<organism evidence="2 3">
    <name type="scientific">Caenorhabditis japonica</name>
    <dbReference type="NCBI Taxonomy" id="281687"/>
    <lineage>
        <taxon>Eukaryota</taxon>
        <taxon>Metazoa</taxon>
        <taxon>Ecdysozoa</taxon>
        <taxon>Nematoda</taxon>
        <taxon>Chromadorea</taxon>
        <taxon>Rhabditida</taxon>
        <taxon>Rhabditina</taxon>
        <taxon>Rhabditomorpha</taxon>
        <taxon>Rhabditoidea</taxon>
        <taxon>Rhabditidae</taxon>
        <taxon>Peloderinae</taxon>
        <taxon>Caenorhabditis</taxon>
    </lineage>
</organism>
<reference evidence="2" key="2">
    <citation type="submission" date="2022-06" db="UniProtKB">
        <authorList>
            <consortium name="EnsemblMetazoa"/>
        </authorList>
    </citation>
    <scope>IDENTIFICATION</scope>
    <source>
        <strain evidence="2">DF5081</strain>
    </source>
</reference>
<keyword evidence="3" id="KW-1185">Reference proteome</keyword>
<sequence>METQRQERWSKNRFQKMVLAIGVTKVHSVEVGVRNEFFNQRACKPRDADEKQRCHATQPQRVEKTAAS</sequence>
<protein>
    <submittedName>
        <fullName evidence="2">Uncharacterized protein</fullName>
    </submittedName>
</protein>